<dbReference type="GO" id="GO:0043565">
    <property type="term" value="F:sequence-specific DNA binding"/>
    <property type="evidence" value="ECO:0007669"/>
    <property type="project" value="TreeGrafter"/>
</dbReference>
<dbReference type="InterPro" id="IPR058163">
    <property type="entry name" value="LysR-type_TF_proteobact-type"/>
</dbReference>
<keyword evidence="5" id="KW-0804">Transcription</keyword>
<dbReference type="AlphaFoldDB" id="A0A7U4GFI6"/>
<proteinExistence type="inferred from homology"/>
<dbReference type="Gene3D" id="1.10.10.10">
    <property type="entry name" value="Winged helix-like DNA-binding domain superfamily/Winged helix DNA-binding domain"/>
    <property type="match status" value="1"/>
</dbReference>
<dbReference type="SUPFAM" id="SSF53850">
    <property type="entry name" value="Periplasmic binding protein-like II"/>
    <property type="match status" value="1"/>
</dbReference>
<dbReference type="InterPro" id="IPR036388">
    <property type="entry name" value="WH-like_DNA-bd_sf"/>
</dbReference>
<protein>
    <submittedName>
        <fullName evidence="7">LysR family transcriptional regulator</fullName>
    </submittedName>
</protein>
<dbReference type="InterPro" id="IPR005119">
    <property type="entry name" value="LysR_subst-bd"/>
</dbReference>
<sequence length="307" mass="34323">MDRIDAMRVFIRVVEQLSFTQTAQDLNLPRSTVTDAIKQLEKRLNVRLLQRTTRHVSPTLDGEAYYQRCLQIIADIEDAEMAFADAKPRGLLRIDVQGTLARHFVLPQLPDFIAQYPDIELFISEGDRLVDLIREGIDGVLRVGTLQDSDMVARRVALLPQVTCAAPRYLQQYGTPYTPHELAGHRMVGFRSSASGGLMPLEFAVSPTPPRLSPDCQKTSIQAVKLPAVLSVSGAESFVAAARLGLGIVQVPRYHVEPDLDAGTLIEVLPEYAPPPMPVSFLYPHNRQLSPRVRIFSDWLRQIFRTA</sequence>
<keyword evidence="4" id="KW-0238">DNA-binding</keyword>
<dbReference type="PROSITE" id="PS50931">
    <property type="entry name" value="HTH_LYSR"/>
    <property type="match status" value="1"/>
</dbReference>
<evidence type="ECO:0000259" key="6">
    <source>
        <dbReference type="PROSITE" id="PS50931"/>
    </source>
</evidence>
<evidence type="ECO:0000256" key="5">
    <source>
        <dbReference type="ARBA" id="ARBA00023163"/>
    </source>
</evidence>
<evidence type="ECO:0000256" key="2">
    <source>
        <dbReference type="ARBA" id="ARBA00022491"/>
    </source>
</evidence>
<dbReference type="Proteomes" id="UP000230961">
    <property type="component" value="Chromosome"/>
</dbReference>
<gene>
    <name evidence="7" type="ORF">LC20_02780</name>
</gene>
<dbReference type="Gene3D" id="3.40.190.290">
    <property type="match status" value="1"/>
</dbReference>
<dbReference type="Pfam" id="PF03466">
    <property type="entry name" value="LysR_substrate"/>
    <property type="match status" value="1"/>
</dbReference>
<evidence type="ECO:0000313" key="8">
    <source>
        <dbReference type="Proteomes" id="UP000230961"/>
    </source>
</evidence>
<organism evidence="7 8">
    <name type="scientific">Yersinia enterocolitica LC20</name>
    <dbReference type="NCBI Taxonomy" id="1443113"/>
    <lineage>
        <taxon>Bacteria</taxon>
        <taxon>Pseudomonadati</taxon>
        <taxon>Pseudomonadota</taxon>
        <taxon>Gammaproteobacteria</taxon>
        <taxon>Enterobacterales</taxon>
        <taxon>Yersiniaceae</taxon>
        <taxon>Yersinia</taxon>
    </lineage>
</organism>
<dbReference type="GO" id="GO:0003700">
    <property type="term" value="F:DNA-binding transcription factor activity"/>
    <property type="evidence" value="ECO:0007669"/>
    <property type="project" value="InterPro"/>
</dbReference>
<accession>A0A7U4GFI6</accession>
<evidence type="ECO:0000313" key="7">
    <source>
        <dbReference type="EMBL" id="AHM74033.2"/>
    </source>
</evidence>
<evidence type="ECO:0000256" key="4">
    <source>
        <dbReference type="ARBA" id="ARBA00023125"/>
    </source>
</evidence>
<dbReference type="EMBL" id="CP007448">
    <property type="protein sequence ID" value="AHM74033.2"/>
    <property type="molecule type" value="Genomic_DNA"/>
</dbReference>
<dbReference type="PANTHER" id="PTHR30537:SF72">
    <property type="entry name" value="LYSR FAMILY TRANSCRIPTIONAL REGULATOR"/>
    <property type="match status" value="1"/>
</dbReference>
<comment type="similarity">
    <text evidence="1">Belongs to the LysR transcriptional regulatory family.</text>
</comment>
<keyword evidence="3" id="KW-0805">Transcription regulation</keyword>
<dbReference type="GO" id="GO:0006351">
    <property type="term" value="P:DNA-templated transcription"/>
    <property type="evidence" value="ECO:0007669"/>
    <property type="project" value="TreeGrafter"/>
</dbReference>
<evidence type="ECO:0000256" key="1">
    <source>
        <dbReference type="ARBA" id="ARBA00009437"/>
    </source>
</evidence>
<dbReference type="SUPFAM" id="SSF46785">
    <property type="entry name" value="Winged helix' DNA-binding domain"/>
    <property type="match status" value="1"/>
</dbReference>
<dbReference type="InterPro" id="IPR000847">
    <property type="entry name" value="LysR_HTH_N"/>
</dbReference>
<dbReference type="PANTHER" id="PTHR30537">
    <property type="entry name" value="HTH-TYPE TRANSCRIPTIONAL REGULATOR"/>
    <property type="match status" value="1"/>
</dbReference>
<dbReference type="FunFam" id="1.10.10.10:FF:000001">
    <property type="entry name" value="LysR family transcriptional regulator"/>
    <property type="match status" value="1"/>
</dbReference>
<dbReference type="KEGG" id="yel:LC20_02780"/>
<name>A0A7U4GFI6_YEREN</name>
<keyword evidence="2" id="KW-0678">Repressor</keyword>
<dbReference type="InterPro" id="IPR036390">
    <property type="entry name" value="WH_DNA-bd_sf"/>
</dbReference>
<feature type="domain" description="HTH lysR-type" evidence="6">
    <location>
        <begin position="1"/>
        <end position="59"/>
    </location>
</feature>
<dbReference type="Pfam" id="PF00126">
    <property type="entry name" value="HTH_1"/>
    <property type="match status" value="1"/>
</dbReference>
<dbReference type="CDD" id="cd08472">
    <property type="entry name" value="PBP2_CrgA_like_3"/>
    <property type="match status" value="1"/>
</dbReference>
<evidence type="ECO:0000256" key="3">
    <source>
        <dbReference type="ARBA" id="ARBA00023015"/>
    </source>
</evidence>
<reference evidence="7 8" key="1">
    <citation type="submission" date="2017-11" db="EMBL/GenBank/DDBJ databases">
        <title>The complete genome sequence and comparative genome analysis of Yersinia enterocolitica strain LC20.</title>
        <authorList>
            <person name="Shi G."/>
            <person name="Su M."/>
            <person name="Liang J."/>
            <person name="Gu W."/>
            <person name="Xiao Y."/>
            <person name="Zhang Z."/>
            <person name="Qiu H."/>
            <person name="Duan R."/>
            <person name="Zhang Z."/>
            <person name="Li Y."/>
            <person name="Zhang X."/>
            <person name="Ling Y."/>
            <person name="Song L."/>
            <person name="Chen M."/>
            <person name="Zhao Y."/>
            <person name="Wu J."/>
            <person name="Jing H."/>
            <person name="Xiao J."/>
            <person name="Wang X."/>
        </authorList>
    </citation>
    <scope>NUCLEOTIDE SEQUENCE [LARGE SCALE GENOMIC DNA]</scope>
    <source>
        <strain evidence="7 8">LC20</strain>
    </source>
</reference>